<evidence type="ECO:0000256" key="5">
    <source>
        <dbReference type="ARBA" id="ARBA00023242"/>
    </source>
</evidence>
<gene>
    <name evidence="8" type="ORF">F3Y22_tig00019080pilonHSYRG00005</name>
</gene>
<proteinExistence type="predicted"/>
<dbReference type="PROSITE" id="PS50811">
    <property type="entry name" value="WRKY"/>
    <property type="match status" value="1"/>
</dbReference>
<reference evidence="8" key="1">
    <citation type="submission" date="2019-09" db="EMBL/GenBank/DDBJ databases">
        <title>Draft genome information of white flower Hibiscus syriacus.</title>
        <authorList>
            <person name="Kim Y.-M."/>
        </authorList>
    </citation>
    <scope>NUCLEOTIDE SEQUENCE [LARGE SCALE GENOMIC DNA]</scope>
    <source>
        <strain evidence="8">YM2019G1</strain>
    </source>
</reference>
<evidence type="ECO:0000256" key="3">
    <source>
        <dbReference type="ARBA" id="ARBA00023125"/>
    </source>
</evidence>
<feature type="region of interest" description="Disordered" evidence="6">
    <location>
        <begin position="158"/>
        <end position="207"/>
    </location>
</feature>
<organism evidence="8 9">
    <name type="scientific">Hibiscus syriacus</name>
    <name type="common">Rose of Sharon</name>
    <dbReference type="NCBI Taxonomy" id="106335"/>
    <lineage>
        <taxon>Eukaryota</taxon>
        <taxon>Viridiplantae</taxon>
        <taxon>Streptophyta</taxon>
        <taxon>Embryophyta</taxon>
        <taxon>Tracheophyta</taxon>
        <taxon>Spermatophyta</taxon>
        <taxon>Magnoliopsida</taxon>
        <taxon>eudicotyledons</taxon>
        <taxon>Gunneridae</taxon>
        <taxon>Pentapetalae</taxon>
        <taxon>rosids</taxon>
        <taxon>malvids</taxon>
        <taxon>Malvales</taxon>
        <taxon>Malvaceae</taxon>
        <taxon>Malvoideae</taxon>
        <taxon>Hibiscus</taxon>
    </lineage>
</organism>
<keyword evidence="5" id="KW-0539">Nucleus</keyword>
<dbReference type="Pfam" id="PF03106">
    <property type="entry name" value="WRKY"/>
    <property type="match status" value="1"/>
</dbReference>
<sequence>MTAPTTDSCESFSIMSLFSLLYLKGQWHPMCIQGQGFKISRMFYRIDSMAERNLSEMENKYTLKIKSCGNRMADDGYKWRKYGQKSIKNSPYPRSYYKCTNPRCSAKKQESESLAHAASQTATNDIDNSEPLVLPSPCPQEIALEAEFGQQGLLEDVVPRMIRKPSHNNGVSSKSSSCSSSSQSRSAPASPSSLSWSPGYDPWPVFI</sequence>
<comment type="caution">
    <text evidence="8">The sequence shown here is derived from an EMBL/GenBank/DDBJ whole genome shotgun (WGS) entry which is preliminary data.</text>
</comment>
<keyword evidence="9" id="KW-1185">Reference proteome</keyword>
<dbReference type="SMART" id="SM00774">
    <property type="entry name" value="WRKY"/>
    <property type="match status" value="1"/>
</dbReference>
<evidence type="ECO:0000256" key="1">
    <source>
        <dbReference type="ARBA" id="ARBA00004123"/>
    </source>
</evidence>
<dbReference type="EMBL" id="VEPZ02000710">
    <property type="protein sequence ID" value="KAE8720541.1"/>
    <property type="molecule type" value="Genomic_DNA"/>
</dbReference>
<dbReference type="InterPro" id="IPR036576">
    <property type="entry name" value="WRKY_dom_sf"/>
</dbReference>
<dbReference type="Proteomes" id="UP000436088">
    <property type="component" value="Unassembled WGS sequence"/>
</dbReference>
<keyword evidence="4" id="KW-0804">Transcription</keyword>
<keyword evidence="2" id="KW-0805">Transcription regulation</keyword>
<dbReference type="GO" id="GO:0005634">
    <property type="term" value="C:nucleus"/>
    <property type="evidence" value="ECO:0007669"/>
    <property type="project" value="UniProtKB-SubCell"/>
</dbReference>
<dbReference type="SUPFAM" id="SSF118290">
    <property type="entry name" value="WRKY DNA-binding domain"/>
    <property type="match status" value="1"/>
</dbReference>
<feature type="region of interest" description="Disordered" evidence="6">
    <location>
        <begin position="110"/>
        <end position="134"/>
    </location>
</feature>
<evidence type="ECO:0000259" key="7">
    <source>
        <dbReference type="PROSITE" id="PS50811"/>
    </source>
</evidence>
<accession>A0A6A3BX89</accession>
<dbReference type="AlphaFoldDB" id="A0A6A3BX89"/>
<evidence type="ECO:0000313" key="8">
    <source>
        <dbReference type="EMBL" id="KAE8720541.1"/>
    </source>
</evidence>
<dbReference type="InterPro" id="IPR044810">
    <property type="entry name" value="WRKY_plant"/>
</dbReference>
<feature type="compositionally biased region" description="Low complexity" evidence="6">
    <location>
        <begin position="172"/>
        <end position="198"/>
    </location>
</feature>
<evidence type="ECO:0000256" key="4">
    <source>
        <dbReference type="ARBA" id="ARBA00023163"/>
    </source>
</evidence>
<name>A0A6A3BX89_HIBSY</name>
<protein>
    <submittedName>
        <fullName evidence="8">WRKY transcription factor 43</fullName>
    </submittedName>
</protein>
<dbReference type="GO" id="GO:0043565">
    <property type="term" value="F:sequence-specific DNA binding"/>
    <property type="evidence" value="ECO:0007669"/>
    <property type="project" value="InterPro"/>
</dbReference>
<evidence type="ECO:0000256" key="2">
    <source>
        <dbReference type="ARBA" id="ARBA00023015"/>
    </source>
</evidence>
<evidence type="ECO:0000256" key="6">
    <source>
        <dbReference type="SAM" id="MobiDB-lite"/>
    </source>
</evidence>
<dbReference type="PANTHER" id="PTHR31221">
    <property type="entry name" value="WRKY TRANSCRIPTION FACTOR PROTEIN 1-RELATED"/>
    <property type="match status" value="1"/>
</dbReference>
<feature type="domain" description="WRKY" evidence="7">
    <location>
        <begin position="68"/>
        <end position="133"/>
    </location>
</feature>
<evidence type="ECO:0000313" key="9">
    <source>
        <dbReference type="Proteomes" id="UP000436088"/>
    </source>
</evidence>
<dbReference type="GO" id="GO:0003700">
    <property type="term" value="F:DNA-binding transcription factor activity"/>
    <property type="evidence" value="ECO:0007669"/>
    <property type="project" value="InterPro"/>
</dbReference>
<dbReference type="Gene3D" id="2.20.25.80">
    <property type="entry name" value="WRKY domain"/>
    <property type="match status" value="1"/>
</dbReference>
<keyword evidence="3" id="KW-0238">DNA-binding</keyword>
<dbReference type="InterPro" id="IPR003657">
    <property type="entry name" value="WRKY_dom"/>
</dbReference>
<comment type="subcellular location">
    <subcellularLocation>
        <location evidence="1">Nucleus</location>
    </subcellularLocation>
</comment>
<dbReference type="PANTHER" id="PTHR31221:SF42">
    <property type="entry name" value="WRKY TRANSCRIPTION FACTOR 49-RELATED"/>
    <property type="match status" value="1"/>
</dbReference>